<dbReference type="AlphaFoldDB" id="A0A7D5KW96"/>
<keyword evidence="3" id="KW-1185">Reference proteome</keyword>
<evidence type="ECO:0000313" key="3">
    <source>
        <dbReference type="Proteomes" id="UP000509750"/>
    </source>
</evidence>
<feature type="region of interest" description="Disordered" evidence="1">
    <location>
        <begin position="1"/>
        <end position="21"/>
    </location>
</feature>
<dbReference type="RefSeq" id="WP_179171614.1">
    <property type="nucleotide sequence ID" value="NZ_CP058532.1"/>
</dbReference>
<proteinExistence type="predicted"/>
<dbReference type="EMBL" id="CP058532">
    <property type="protein sequence ID" value="QLG30040.1"/>
    <property type="molecule type" value="Genomic_DNA"/>
</dbReference>
<dbReference type="Proteomes" id="UP000509750">
    <property type="component" value="Plasmid unnamed3"/>
</dbReference>
<sequence>MAPPQDGYVHDSGGVYQGPDGGRWMDRDVIIALQVEDGDDPIQAEKALDELIANGTLREDDSGQYVQMETTFAAFKNTVQLMGAAKIDSIKNRLAR</sequence>
<organism evidence="2 3">
    <name type="scientific">Halorarum halophilum</name>
    <dbReference type="NCBI Taxonomy" id="2743090"/>
    <lineage>
        <taxon>Archaea</taxon>
        <taxon>Methanobacteriati</taxon>
        <taxon>Methanobacteriota</taxon>
        <taxon>Stenosarchaea group</taxon>
        <taxon>Halobacteria</taxon>
        <taxon>Halobacteriales</taxon>
        <taxon>Haloferacaceae</taxon>
        <taxon>Halorarum</taxon>
    </lineage>
</organism>
<gene>
    <name evidence="2" type="ORF">HUG10_20780</name>
</gene>
<accession>A0A7D5KW96</accession>
<dbReference type="GeneID" id="56031323"/>
<evidence type="ECO:0000256" key="1">
    <source>
        <dbReference type="SAM" id="MobiDB-lite"/>
    </source>
</evidence>
<geneLocation type="plasmid" evidence="2 3">
    <name>unnamed3</name>
</geneLocation>
<keyword evidence="2" id="KW-0614">Plasmid</keyword>
<name>A0A7D5KW96_9EURY</name>
<reference evidence="2 3" key="1">
    <citation type="submission" date="2020-07" db="EMBL/GenBank/DDBJ databases">
        <title>Gai3-2, isolated from salt lake.</title>
        <authorList>
            <person name="Cui H."/>
            <person name="Shi X."/>
        </authorList>
    </citation>
    <scope>NUCLEOTIDE SEQUENCE [LARGE SCALE GENOMIC DNA]</scope>
    <source>
        <strain evidence="2 3">Gai3-2</strain>
        <plasmid evidence="2 3">unnamed3</plasmid>
    </source>
</reference>
<dbReference type="KEGG" id="halg:HUG10_20780"/>
<protein>
    <submittedName>
        <fullName evidence="2">Uncharacterized protein</fullName>
    </submittedName>
</protein>
<evidence type="ECO:0000313" key="2">
    <source>
        <dbReference type="EMBL" id="QLG30040.1"/>
    </source>
</evidence>